<evidence type="ECO:0000313" key="2">
    <source>
        <dbReference type="EMBL" id="KAF7821113.1"/>
    </source>
</evidence>
<keyword evidence="3" id="KW-1185">Reference proteome</keyword>
<dbReference type="OrthoDB" id="1436797at2759"/>
<comment type="caution">
    <text evidence="2">The sequence shown here is derived from an EMBL/GenBank/DDBJ whole genome shotgun (WGS) entry which is preliminary data.</text>
</comment>
<dbReference type="EMBL" id="JAAIUW010000008">
    <property type="protein sequence ID" value="KAF7821113.1"/>
    <property type="molecule type" value="Genomic_DNA"/>
</dbReference>
<gene>
    <name evidence="2" type="ORF">G2W53_026568</name>
</gene>
<organism evidence="2 3">
    <name type="scientific">Senna tora</name>
    <dbReference type="NCBI Taxonomy" id="362788"/>
    <lineage>
        <taxon>Eukaryota</taxon>
        <taxon>Viridiplantae</taxon>
        <taxon>Streptophyta</taxon>
        <taxon>Embryophyta</taxon>
        <taxon>Tracheophyta</taxon>
        <taxon>Spermatophyta</taxon>
        <taxon>Magnoliopsida</taxon>
        <taxon>eudicotyledons</taxon>
        <taxon>Gunneridae</taxon>
        <taxon>Pentapetalae</taxon>
        <taxon>rosids</taxon>
        <taxon>fabids</taxon>
        <taxon>Fabales</taxon>
        <taxon>Fabaceae</taxon>
        <taxon>Caesalpinioideae</taxon>
        <taxon>Cassia clade</taxon>
        <taxon>Senna</taxon>
    </lineage>
</organism>
<evidence type="ECO:0000256" key="1">
    <source>
        <dbReference type="SAM" id="MobiDB-lite"/>
    </source>
</evidence>
<dbReference type="AlphaFoldDB" id="A0A834TF95"/>
<dbReference type="Proteomes" id="UP000634136">
    <property type="component" value="Unassembled WGS sequence"/>
</dbReference>
<reference evidence="2" key="1">
    <citation type="submission" date="2020-09" db="EMBL/GenBank/DDBJ databases">
        <title>Genome-Enabled Discovery of Anthraquinone Biosynthesis in Senna tora.</title>
        <authorList>
            <person name="Kang S.-H."/>
            <person name="Pandey R.P."/>
            <person name="Lee C.-M."/>
            <person name="Sim J.-S."/>
            <person name="Jeong J.-T."/>
            <person name="Choi B.-S."/>
            <person name="Jung M."/>
            <person name="Ginzburg D."/>
            <person name="Zhao K."/>
            <person name="Won S.Y."/>
            <person name="Oh T.-J."/>
            <person name="Yu Y."/>
            <person name="Kim N.-H."/>
            <person name="Lee O.R."/>
            <person name="Lee T.-H."/>
            <person name="Bashyal P."/>
            <person name="Kim T.-S."/>
            <person name="Lee W.-H."/>
            <person name="Kawkins C."/>
            <person name="Kim C.-K."/>
            <person name="Kim J.S."/>
            <person name="Ahn B.O."/>
            <person name="Rhee S.Y."/>
            <person name="Sohng J.K."/>
        </authorList>
    </citation>
    <scope>NUCLEOTIDE SEQUENCE</scope>
    <source>
        <tissue evidence="2">Leaf</tissue>
    </source>
</reference>
<proteinExistence type="predicted"/>
<evidence type="ECO:0000313" key="3">
    <source>
        <dbReference type="Proteomes" id="UP000634136"/>
    </source>
</evidence>
<sequence length="236" mass="26511">MAERPSKKVKSGKGSTLSQKFSQLVNKKQGTRKTLQYDQFLKGGGNTSNASVVEQFAMYCIVTNTKFNIPSLMIKRMMRCTRATNVSLPYASLVTLILWKHKINPHKGEIKNPIPIDGNCVSRSGHTKYINSWVPKDNRSQRRKRMEVMEADEALVENLGTSHTFHSEGFSSQATPQVSSNILSAIRSLQATVDRCFDAVQGRFDTMTSHFQALELTATDHTTAIKDIQIHLDNMF</sequence>
<protein>
    <submittedName>
        <fullName evidence="2">Uncharacterized protein</fullName>
    </submittedName>
</protein>
<name>A0A834TF95_9FABA</name>
<feature type="compositionally biased region" description="Polar residues" evidence="1">
    <location>
        <begin position="13"/>
        <end position="22"/>
    </location>
</feature>
<accession>A0A834TF95</accession>
<feature type="region of interest" description="Disordered" evidence="1">
    <location>
        <begin position="1"/>
        <end position="22"/>
    </location>
</feature>